<dbReference type="GO" id="GO:0050660">
    <property type="term" value="F:flavin adenine dinucleotide binding"/>
    <property type="evidence" value="ECO:0007669"/>
    <property type="project" value="TreeGrafter"/>
</dbReference>
<evidence type="ECO:0000256" key="3">
    <source>
        <dbReference type="RuleBase" id="RU362132"/>
    </source>
</evidence>
<keyword evidence="2 3" id="KW-0786">Thiamine pyrophosphate</keyword>
<dbReference type="GO" id="GO:0019752">
    <property type="term" value="P:carboxylic acid metabolic process"/>
    <property type="evidence" value="ECO:0007669"/>
    <property type="project" value="UniProtKB-ARBA"/>
</dbReference>
<evidence type="ECO:0000259" key="4">
    <source>
        <dbReference type="Pfam" id="PF00205"/>
    </source>
</evidence>
<dbReference type="InterPro" id="IPR029061">
    <property type="entry name" value="THDP-binding"/>
</dbReference>
<accession>A0A1M5LMD0</accession>
<evidence type="ECO:0000259" key="6">
    <source>
        <dbReference type="Pfam" id="PF02776"/>
    </source>
</evidence>
<dbReference type="STRING" id="1122133.SAMN02745157_4641"/>
<dbReference type="SUPFAM" id="SSF52467">
    <property type="entry name" value="DHS-like NAD/FAD-binding domain"/>
    <property type="match status" value="1"/>
</dbReference>
<organism evidence="7 8">
    <name type="scientific">Kaistia soli DSM 19436</name>
    <dbReference type="NCBI Taxonomy" id="1122133"/>
    <lineage>
        <taxon>Bacteria</taxon>
        <taxon>Pseudomonadati</taxon>
        <taxon>Pseudomonadota</taxon>
        <taxon>Alphaproteobacteria</taxon>
        <taxon>Hyphomicrobiales</taxon>
        <taxon>Kaistiaceae</taxon>
        <taxon>Kaistia</taxon>
    </lineage>
</organism>
<evidence type="ECO:0000256" key="2">
    <source>
        <dbReference type="ARBA" id="ARBA00023052"/>
    </source>
</evidence>
<dbReference type="GO" id="GO:0000287">
    <property type="term" value="F:magnesium ion binding"/>
    <property type="evidence" value="ECO:0007669"/>
    <property type="project" value="InterPro"/>
</dbReference>
<evidence type="ECO:0000313" key="7">
    <source>
        <dbReference type="EMBL" id="SHG66302.1"/>
    </source>
</evidence>
<dbReference type="OrthoDB" id="9773408at2"/>
<dbReference type="Proteomes" id="UP000184485">
    <property type="component" value="Unassembled WGS sequence"/>
</dbReference>
<dbReference type="CDD" id="cd07035">
    <property type="entry name" value="TPP_PYR_POX_like"/>
    <property type="match status" value="1"/>
</dbReference>
<dbReference type="PANTHER" id="PTHR18968:SF133">
    <property type="entry name" value="BENZOYLFORMATE DECARBOXYLASE"/>
    <property type="match status" value="1"/>
</dbReference>
<feature type="domain" description="Thiamine pyrophosphate enzyme N-terminal TPP-binding" evidence="6">
    <location>
        <begin position="4"/>
        <end position="104"/>
    </location>
</feature>
<reference evidence="7 8" key="1">
    <citation type="submission" date="2016-11" db="EMBL/GenBank/DDBJ databases">
        <authorList>
            <person name="Jaros S."/>
            <person name="Januszkiewicz K."/>
            <person name="Wedrychowicz H."/>
        </authorList>
    </citation>
    <scope>NUCLEOTIDE SEQUENCE [LARGE SCALE GENOMIC DNA]</scope>
    <source>
        <strain evidence="7 8">DSM 19436</strain>
    </source>
</reference>
<evidence type="ECO:0000256" key="1">
    <source>
        <dbReference type="ARBA" id="ARBA00007812"/>
    </source>
</evidence>
<dbReference type="InterPro" id="IPR045229">
    <property type="entry name" value="TPP_enz"/>
</dbReference>
<dbReference type="Pfam" id="PF02775">
    <property type="entry name" value="TPP_enzyme_C"/>
    <property type="match status" value="1"/>
</dbReference>
<feature type="domain" description="Thiamine pyrophosphate enzyme TPP-binding" evidence="5">
    <location>
        <begin position="392"/>
        <end position="534"/>
    </location>
</feature>
<dbReference type="Pfam" id="PF00205">
    <property type="entry name" value="TPP_enzyme_M"/>
    <property type="match status" value="1"/>
</dbReference>
<dbReference type="GO" id="GO:0030976">
    <property type="term" value="F:thiamine pyrophosphate binding"/>
    <property type="evidence" value="ECO:0007669"/>
    <property type="project" value="InterPro"/>
</dbReference>
<evidence type="ECO:0000313" key="8">
    <source>
        <dbReference type="Proteomes" id="UP000184485"/>
    </source>
</evidence>
<dbReference type="InterPro" id="IPR011766">
    <property type="entry name" value="TPP_enzyme_TPP-bd"/>
</dbReference>
<dbReference type="PANTHER" id="PTHR18968">
    <property type="entry name" value="THIAMINE PYROPHOSPHATE ENZYMES"/>
    <property type="match status" value="1"/>
</dbReference>
<proteinExistence type="inferred from homology"/>
<dbReference type="GO" id="GO:0003984">
    <property type="term" value="F:acetolactate synthase activity"/>
    <property type="evidence" value="ECO:0007669"/>
    <property type="project" value="TreeGrafter"/>
</dbReference>
<feature type="domain" description="Thiamine pyrophosphate enzyme central" evidence="4">
    <location>
        <begin position="188"/>
        <end position="315"/>
    </location>
</feature>
<dbReference type="Gene3D" id="3.40.50.1220">
    <property type="entry name" value="TPP-binding domain"/>
    <property type="match status" value="1"/>
</dbReference>
<dbReference type="AlphaFoldDB" id="A0A1M5LMD0"/>
<dbReference type="SUPFAM" id="SSF52518">
    <property type="entry name" value="Thiamin diphosphate-binding fold (THDP-binding)"/>
    <property type="match status" value="2"/>
</dbReference>
<evidence type="ECO:0000259" key="5">
    <source>
        <dbReference type="Pfam" id="PF02775"/>
    </source>
</evidence>
<keyword evidence="8" id="KW-1185">Reference proteome</keyword>
<sequence>MSTVRSVTHDLLRRLELTTFFGNPGSTEETFLKDFPSDFTYHLALQEASAIAIADGYAQATGKPAIVNVHTAAGLGNAMGNLITASLNKTPLIVTAGQQTREMLLMEPWLTNVDATMLPRPWVKWAYEPARAEDVPAAFMRAYATAVQAPAGPVFLSLPLDDWDKPLSGQALLRTVSHRVAPDLERLKSFAEILSAASSPALIFGAAIDRGNGWTEAVALAEKLGAAVFAAPASERTPFPEDHPLYVGGLPFAIGPLSERLKGHDVAIVIGAPVFRYYPYVAGDYLPAGLTLLHISDDPAETSRAPVGDSLVANAVLATAALVDLVEPKSRPGRTITPLAQRMAPQAPRHPDAAPGGKDGVPTAADVFAALAAVRPEHAVLVEESPSNLADLHRWWPITEPATFFTFASGGLGWNLPASVGIALGERDTGRNRPVLMVIGDGSFQYSLQALWTAAQNDLPIVFIVLRNGEYGILKSFAVLEETPGVPGLDIPGIDIVSLARGYGCDAERISDLEALKARVTAGFAGARPLVIEVPISPDIPPLI</sequence>
<dbReference type="CDD" id="cd02002">
    <property type="entry name" value="TPP_BFDC"/>
    <property type="match status" value="1"/>
</dbReference>
<comment type="similarity">
    <text evidence="1 3">Belongs to the TPP enzyme family.</text>
</comment>
<dbReference type="Pfam" id="PF02776">
    <property type="entry name" value="TPP_enzyme_N"/>
    <property type="match status" value="1"/>
</dbReference>
<dbReference type="RefSeq" id="WP_073057904.1">
    <property type="nucleotide sequence ID" value="NZ_FQUP01000006.1"/>
</dbReference>
<dbReference type="InterPro" id="IPR012001">
    <property type="entry name" value="Thiamin_PyroP_enz_TPP-bd_dom"/>
</dbReference>
<dbReference type="EMBL" id="FQUP01000006">
    <property type="protein sequence ID" value="SHG66302.1"/>
    <property type="molecule type" value="Genomic_DNA"/>
</dbReference>
<name>A0A1M5LMD0_9HYPH</name>
<dbReference type="InterPro" id="IPR029035">
    <property type="entry name" value="DHS-like_NAD/FAD-binding_dom"/>
</dbReference>
<gene>
    <name evidence="7" type="ORF">SAMN02745157_4641</name>
</gene>
<dbReference type="NCBIfam" id="NF005485">
    <property type="entry name" value="PRK07092.1"/>
    <property type="match status" value="1"/>
</dbReference>
<protein>
    <submittedName>
        <fullName evidence="7">Benzoylformate decarboxylase</fullName>
    </submittedName>
</protein>
<dbReference type="Gene3D" id="3.40.50.970">
    <property type="match status" value="2"/>
</dbReference>
<dbReference type="InterPro" id="IPR012000">
    <property type="entry name" value="Thiamin_PyroP_enz_cen_dom"/>
</dbReference>